<reference evidence="8" key="1">
    <citation type="journal article" date="2019" name="Int. J. Syst. Evol. Microbiol.">
        <title>The Global Catalogue of Microorganisms (GCM) 10K type strain sequencing project: providing services to taxonomists for standard genome sequencing and annotation.</title>
        <authorList>
            <consortium name="The Broad Institute Genomics Platform"/>
            <consortium name="The Broad Institute Genome Sequencing Center for Infectious Disease"/>
            <person name="Wu L."/>
            <person name="Ma J."/>
        </authorList>
    </citation>
    <scope>NUCLEOTIDE SEQUENCE [LARGE SCALE GENOMIC DNA]</scope>
    <source>
        <strain evidence="8">CGMCC 1.19032</strain>
    </source>
</reference>
<evidence type="ECO:0000313" key="7">
    <source>
        <dbReference type="EMBL" id="MFC4718473.1"/>
    </source>
</evidence>
<protein>
    <submittedName>
        <fullName evidence="7">RDD family protein</fullName>
    </submittedName>
</protein>
<dbReference type="RefSeq" id="WP_204654159.1">
    <property type="nucleotide sequence ID" value="NZ_JAFBFD010000021.1"/>
</dbReference>
<keyword evidence="4 5" id="KW-0472">Membrane</keyword>
<keyword evidence="3 5" id="KW-1133">Transmembrane helix</keyword>
<gene>
    <name evidence="7" type="ORF">ACFO5I_01760</name>
</gene>
<evidence type="ECO:0000256" key="4">
    <source>
        <dbReference type="ARBA" id="ARBA00023136"/>
    </source>
</evidence>
<feature type="domain" description="RDD" evidence="6">
    <location>
        <begin position="4"/>
        <end position="109"/>
    </location>
</feature>
<keyword evidence="2 5" id="KW-0812">Transmembrane</keyword>
<dbReference type="InterPro" id="IPR010432">
    <property type="entry name" value="RDD"/>
</dbReference>
<accession>A0ABV9MUY7</accession>
<evidence type="ECO:0000256" key="5">
    <source>
        <dbReference type="SAM" id="Phobius"/>
    </source>
</evidence>
<evidence type="ECO:0000313" key="8">
    <source>
        <dbReference type="Proteomes" id="UP001595969"/>
    </source>
</evidence>
<feature type="transmembrane region" description="Helical" evidence="5">
    <location>
        <begin position="12"/>
        <end position="34"/>
    </location>
</feature>
<dbReference type="Proteomes" id="UP001595969">
    <property type="component" value="Unassembled WGS sequence"/>
</dbReference>
<evidence type="ECO:0000259" key="6">
    <source>
        <dbReference type="Pfam" id="PF06271"/>
    </source>
</evidence>
<name>A0ABV9MUY7_9ENTE</name>
<dbReference type="Pfam" id="PF06271">
    <property type="entry name" value="RDD"/>
    <property type="match status" value="1"/>
</dbReference>
<evidence type="ECO:0000256" key="3">
    <source>
        <dbReference type="ARBA" id="ARBA00022989"/>
    </source>
</evidence>
<evidence type="ECO:0000256" key="2">
    <source>
        <dbReference type="ARBA" id="ARBA00022692"/>
    </source>
</evidence>
<feature type="transmembrane region" description="Helical" evidence="5">
    <location>
        <begin position="40"/>
        <end position="58"/>
    </location>
</feature>
<evidence type="ECO:0000256" key="1">
    <source>
        <dbReference type="ARBA" id="ARBA00004141"/>
    </source>
</evidence>
<sequence length="131" mass="15039">MIFLMKRAIAQVIDFFLGILLLFLTFGFLLPWMQPVISNNWLRTILGMTIVSSLYFLLQYPFMQNGQTIGKGFYRLKIISTDEIRKDISVAVIFQREILCKLMSCYFICLPLLAGKAGGHEEATHTKVIQI</sequence>
<dbReference type="EMBL" id="JBHSGS010000009">
    <property type="protein sequence ID" value="MFC4718473.1"/>
    <property type="molecule type" value="Genomic_DNA"/>
</dbReference>
<comment type="caution">
    <text evidence="7">The sequence shown here is derived from an EMBL/GenBank/DDBJ whole genome shotgun (WGS) entry which is preliminary data.</text>
</comment>
<keyword evidence="8" id="KW-1185">Reference proteome</keyword>
<organism evidence="7 8">
    <name type="scientific">Enterococcus lemanii</name>
    <dbReference type="NCBI Taxonomy" id="1159752"/>
    <lineage>
        <taxon>Bacteria</taxon>
        <taxon>Bacillati</taxon>
        <taxon>Bacillota</taxon>
        <taxon>Bacilli</taxon>
        <taxon>Lactobacillales</taxon>
        <taxon>Enterococcaceae</taxon>
        <taxon>Enterococcus</taxon>
    </lineage>
</organism>
<comment type="subcellular location">
    <subcellularLocation>
        <location evidence="1">Membrane</location>
        <topology evidence="1">Multi-pass membrane protein</topology>
    </subcellularLocation>
</comment>
<proteinExistence type="predicted"/>